<evidence type="ECO:0000313" key="2">
    <source>
        <dbReference type="WBParaSite" id="JU765_v2.g6761.t1"/>
    </source>
</evidence>
<dbReference type="WBParaSite" id="JU765_v2.g6761.t1">
    <property type="protein sequence ID" value="JU765_v2.g6761.t1"/>
    <property type="gene ID" value="JU765_v2.g6761"/>
</dbReference>
<name>A0AC34RHH5_9BILA</name>
<protein>
    <submittedName>
        <fullName evidence="2">25S rRNA (uridine-N(3))-methyltransferase BMT5-like domain-containing protein</fullName>
    </submittedName>
</protein>
<evidence type="ECO:0000313" key="1">
    <source>
        <dbReference type="Proteomes" id="UP000887576"/>
    </source>
</evidence>
<reference evidence="2" key="1">
    <citation type="submission" date="2022-11" db="UniProtKB">
        <authorList>
            <consortium name="WormBaseParasite"/>
        </authorList>
    </citation>
    <scope>IDENTIFICATION</scope>
</reference>
<dbReference type="Proteomes" id="UP000887576">
    <property type="component" value="Unplaced"/>
</dbReference>
<accession>A0AC34RHH5</accession>
<organism evidence="1 2">
    <name type="scientific">Panagrolaimus sp. JU765</name>
    <dbReference type="NCBI Taxonomy" id="591449"/>
    <lineage>
        <taxon>Eukaryota</taxon>
        <taxon>Metazoa</taxon>
        <taxon>Ecdysozoa</taxon>
        <taxon>Nematoda</taxon>
        <taxon>Chromadorea</taxon>
        <taxon>Rhabditida</taxon>
        <taxon>Tylenchina</taxon>
        <taxon>Panagrolaimomorpha</taxon>
        <taxon>Panagrolaimoidea</taxon>
        <taxon>Panagrolaimidae</taxon>
        <taxon>Panagrolaimus</taxon>
    </lineage>
</organism>
<sequence>MEIPKHFDDQFRIQLTSYLDKDEPIFIVGEGNFTFTTSLAALRGSWDNLHSTKLSGDVPTVDSTKILTSQTAIQNNKERETAEVILQRISSILNLPPTLPIPWESGIDAAKMNLDIGQYHSVKNVWFQCPWRHPGNTDELLKEFIERFSQIQQAGQKLIIGIVANVVYYYRYELEKIFGPEDDSFINKHGYEYLGFDGELIKNILKNGYRHHSDSGGDLHVILFDNHITIVLKKITNPENSKEQEDVKNLEEQQEELKLPSSPNSETNFQESSTSEPQTQ</sequence>
<proteinExistence type="predicted"/>